<organism evidence="2 3">
    <name type="scientific">Aquirufa ecclesiirivi</name>
    <dbReference type="NCBI Taxonomy" id="2715124"/>
    <lineage>
        <taxon>Bacteria</taxon>
        <taxon>Pseudomonadati</taxon>
        <taxon>Bacteroidota</taxon>
        <taxon>Cytophagia</taxon>
        <taxon>Cytophagales</taxon>
        <taxon>Flectobacillaceae</taxon>
        <taxon>Aquirufa</taxon>
    </lineage>
</organism>
<gene>
    <name evidence="2" type="ORF">G9H61_07700</name>
</gene>
<feature type="transmembrane region" description="Helical" evidence="1">
    <location>
        <begin position="69"/>
        <end position="87"/>
    </location>
</feature>
<dbReference type="RefSeq" id="WP_269010094.1">
    <property type="nucleotide sequence ID" value="NZ_JAANOH010000002.1"/>
</dbReference>
<keyword evidence="1" id="KW-1133">Transmembrane helix</keyword>
<comment type="caution">
    <text evidence="2">The sequence shown here is derived from an EMBL/GenBank/DDBJ whole genome shotgun (WGS) entry which is preliminary data.</text>
</comment>
<feature type="transmembrane region" description="Helical" evidence="1">
    <location>
        <begin position="7"/>
        <end position="28"/>
    </location>
</feature>
<accession>A0ABT4JGA5</accession>
<keyword evidence="1" id="KW-0812">Transmembrane</keyword>
<sequence length="120" mass="14014">MNFPKIPWLASFYLIIFFIGIQVNDIILNNGINPTFWENLLIRIIVDLIAGLIILTTDRNFHFKYPNSYVSSLYFVSIIIIKIYFGVTKTEKWQLEFMLFALINLGIMSLFLKKGNIESN</sequence>
<feature type="transmembrane region" description="Helical" evidence="1">
    <location>
        <begin position="40"/>
        <end position="57"/>
    </location>
</feature>
<evidence type="ECO:0008006" key="4">
    <source>
        <dbReference type="Google" id="ProtNLM"/>
    </source>
</evidence>
<reference evidence="2 3" key="1">
    <citation type="submission" date="2020-03" db="EMBL/GenBank/DDBJ databases">
        <authorList>
            <person name="Pitt A."/>
            <person name="Hahn M.W."/>
        </authorList>
    </citation>
    <scope>NUCLEOTIDE SEQUENCE [LARGE SCALE GENOMIC DNA]</scope>
    <source>
        <strain evidence="2 3">5A-MARBSE</strain>
    </source>
</reference>
<feature type="transmembrane region" description="Helical" evidence="1">
    <location>
        <begin position="93"/>
        <end position="112"/>
    </location>
</feature>
<evidence type="ECO:0000313" key="2">
    <source>
        <dbReference type="EMBL" id="MCZ2475324.1"/>
    </source>
</evidence>
<dbReference type="Proteomes" id="UP001321186">
    <property type="component" value="Unassembled WGS sequence"/>
</dbReference>
<evidence type="ECO:0000256" key="1">
    <source>
        <dbReference type="SAM" id="Phobius"/>
    </source>
</evidence>
<evidence type="ECO:0000313" key="3">
    <source>
        <dbReference type="Proteomes" id="UP001321186"/>
    </source>
</evidence>
<dbReference type="EMBL" id="JAANOH010000002">
    <property type="protein sequence ID" value="MCZ2475324.1"/>
    <property type="molecule type" value="Genomic_DNA"/>
</dbReference>
<name>A0ABT4JGA5_9BACT</name>
<proteinExistence type="predicted"/>
<keyword evidence="1" id="KW-0472">Membrane</keyword>
<protein>
    <recommendedName>
        <fullName evidence="4">Magnesium citrate secondary transporter</fullName>
    </recommendedName>
</protein>
<keyword evidence="3" id="KW-1185">Reference proteome</keyword>